<accession>A0A0D9X317</accession>
<evidence type="ECO:0000313" key="2">
    <source>
        <dbReference type="EnsemblPlants" id="LPERR07G23510.1"/>
    </source>
</evidence>
<dbReference type="Proteomes" id="UP000032180">
    <property type="component" value="Chromosome 7"/>
</dbReference>
<name>A0A0D9X317_9ORYZ</name>
<organism evidence="2 3">
    <name type="scientific">Leersia perrieri</name>
    <dbReference type="NCBI Taxonomy" id="77586"/>
    <lineage>
        <taxon>Eukaryota</taxon>
        <taxon>Viridiplantae</taxon>
        <taxon>Streptophyta</taxon>
        <taxon>Embryophyta</taxon>
        <taxon>Tracheophyta</taxon>
        <taxon>Spermatophyta</taxon>
        <taxon>Magnoliopsida</taxon>
        <taxon>Liliopsida</taxon>
        <taxon>Poales</taxon>
        <taxon>Poaceae</taxon>
        <taxon>BOP clade</taxon>
        <taxon>Oryzoideae</taxon>
        <taxon>Oryzeae</taxon>
        <taxon>Oryzinae</taxon>
        <taxon>Leersia</taxon>
    </lineage>
</organism>
<dbReference type="STRING" id="77586.A0A0D9X317"/>
<reference evidence="3" key="2">
    <citation type="submission" date="2013-12" db="EMBL/GenBank/DDBJ databases">
        <authorList>
            <person name="Yu Y."/>
            <person name="Lee S."/>
            <person name="de Baynast K."/>
            <person name="Wissotski M."/>
            <person name="Liu L."/>
            <person name="Talag J."/>
            <person name="Goicoechea J."/>
            <person name="Angelova A."/>
            <person name="Jetty R."/>
            <person name="Kudrna D."/>
            <person name="Golser W."/>
            <person name="Rivera L."/>
            <person name="Zhang J."/>
            <person name="Wing R."/>
        </authorList>
    </citation>
    <scope>NUCLEOTIDE SEQUENCE</scope>
</reference>
<keyword evidence="3" id="KW-1185">Reference proteome</keyword>
<reference evidence="2" key="3">
    <citation type="submission" date="2015-04" db="UniProtKB">
        <authorList>
            <consortium name="EnsemblPlants"/>
        </authorList>
    </citation>
    <scope>IDENTIFICATION</scope>
</reference>
<dbReference type="Gramene" id="LPERR07G23510.1">
    <property type="protein sequence ID" value="LPERR07G23510.1"/>
    <property type="gene ID" value="LPERR07G23510"/>
</dbReference>
<evidence type="ECO:0000256" key="1">
    <source>
        <dbReference type="SAM" id="MobiDB-lite"/>
    </source>
</evidence>
<sequence>MDYVRKIVEQSKSAKPTSTPQPRYGETQTCQASGTTSDSPRKSGMNQNSKPQGDDKGEKSLSIPKTLPIDDPDEAAKNSIWTTLGIEPGGRAMDVQTIPVEI</sequence>
<feature type="region of interest" description="Disordered" evidence="1">
    <location>
        <begin position="1"/>
        <end position="76"/>
    </location>
</feature>
<dbReference type="HOGENOM" id="CLU_2281513_0_0_1"/>
<proteinExistence type="predicted"/>
<feature type="compositionally biased region" description="Polar residues" evidence="1">
    <location>
        <begin position="10"/>
        <end position="51"/>
    </location>
</feature>
<evidence type="ECO:0000313" key="3">
    <source>
        <dbReference type="Proteomes" id="UP000032180"/>
    </source>
</evidence>
<dbReference type="AlphaFoldDB" id="A0A0D9X317"/>
<protein>
    <submittedName>
        <fullName evidence="2">Uncharacterized protein</fullName>
    </submittedName>
</protein>
<dbReference type="EnsemblPlants" id="LPERR07G23510.1">
    <property type="protein sequence ID" value="LPERR07G23510.1"/>
    <property type="gene ID" value="LPERR07G23510"/>
</dbReference>
<reference evidence="2 3" key="1">
    <citation type="submission" date="2012-08" db="EMBL/GenBank/DDBJ databases">
        <title>Oryza genome evolution.</title>
        <authorList>
            <person name="Wing R.A."/>
        </authorList>
    </citation>
    <scope>NUCLEOTIDE SEQUENCE</scope>
</reference>